<comment type="caution">
    <text evidence="4">The sequence shown here is derived from an EMBL/GenBank/DDBJ whole genome shotgun (WGS) entry which is preliminary data.</text>
</comment>
<name>A0A841R7J1_9SPIO</name>
<keyword evidence="1 2" id="KW-0597">Phosphoprotein</keyword>
<dbReference type="CDD" id="cd00156">
    <property type="entry name" value="REC"/>
    <property type="match status" value="2"/>
</dbReference>
<dbReference type="InterPro" id="IPR050595">
    <property type="entry name" value="Bact_response_regulator"/>
</dbReference>
<organism evidence="4 5">
    <name type="scientific">Spirochaeta isovalerica</name>
    <dbReference type="NCBI Taxonomy" id="150"/>
    <lineage>
        <taxon>Bacteria</taxon>
        <taxon>Pseudomonadati</taxon>
        <taxon>Spirochaetota</taxon>
        <taxon>Spirochaetia</taxon>
        <taxon>Spirochaetales</taxon>
        <taxon>Spirochaetaceae</taxon>
        <taxon>Spirochaeta</taxon>
    </lineage>
</organism>
<dbReference type="Pfam" id="PF00072">
    <property type="entry name" value="Response_reg"/>
    <property type="match status" value="2"/>
</dbReference>
<dbReference type="RefSeq" id="WP_184745397.1">
    <property type="nucleotide sequence ID" value="NZ_JACHGJ010000002.1"/>
</dbReference>
<gene>
    <name evidence="4" type="ORF">HNR50_001483</name>
</gene>
<feature type="domain" description="Response regulatory" evidence="3">
    <location>
        <begin position="3"/>
        <end position="118"/>
    </location>
</feature>
<dbReference type="SUPFAM" id="SSF52172">
    <property type="entry name" value="CheY-like"/>
    <property type="match status" value="2"/>
</dbReference>
<feature type="domain" description="Response regulatory" evidence="3">
    <location>
        <begin position="132"/>
        <end position="245"/>
    </location>
</feature>
<accession>A0A841R7J1</accession>
<evidence type="ECO:0000313" key="5">
    <source>
        <dbReference type="Proteomes" id="UP000587760"/>
    </source>
</evidence>
<dbReference type="GO" id="GO:0000160">
    <property type="term" value="P:phosphorelay signal transduction system"/>
    <property type="evidence" value="ECO:0007669"/>
    <property type="project" value="InterPro"/>
</dbReference>
<evidence type="ECO:0000313" key="4">
    <source>
        <dbReference type="EMBL" id="MBB6479825.1"/>
    </source>
</evidence>
<dbReference type="AlphaFoldDB" id="A0A841R7J1"/>
<keyword evidence="4" id="KW-0238">DNA-binding</keyword>
<dbReference type="EMBL" id="JACHGJ010000002">
    <property type="protein sequence ID" value="MBB6479825.1"/>
    <property type="molecule type" value="Genomic_DNA"/>
</dbReference>
<proteinExistence type="predicted"/>
<evidence type="ECO:0000256" key="2">
    <source>
        <dbReference type="PROSITE-ProRule" id="PRU00169"/>
    </source>
</evidence>
<feature type="modified residue" description="4-aspartylphosphate" evidence="2">
    <location>
        <position position="180"/>
    </location>
</feature>
<reference evidence="4 5" key="1">
    <citation type="submission" date="2020-08" db="EMBL/GenBank/DDBJ databases">
        <title>Genomic Encyclopedia of Type Strains, Phase IV (KMG-IV): sequencing the most valuable type-strain genomes for metagenomic binning, comparative biology and taxonomic classification.</title>
        <authorList>
            <person name="Goeker M."/>
        </authorList>
    </citation>
    <scope>NUCLEOTIDE SEQUENCE [LARGE SCALE GENOMIC DNA]</scope>
    <source>
        <strain evidence="4 5">DSM 2461</strain>
    </source>
</reference>
<comment type="caution">
    <text evidence="2">Lacks conserved residue(s) required for the propagation of feature annotation.</text>
</comment>
<dbReference type="PANTHER" id="PTHR44591">
    <property type="entry name" value="STRESS RESPONSE REGULATOR PROTEIN 1"/>
    <property type="match status" value="1"/>
</dbReference>
<evidence type="ECO:0000256" key="1">
    <source>
        <dbReference type="ARBA" id="ARBA00022553"/>
    </source>
</evidence>
<dbReference type="InterPro" id="IPR001789">
    <property type="entry name" value="Sig_transdc_resp-reg_receiver"/>
</dbReference>
<dbReference type="Gene3D" id="3.40.50.2300">
    <property type="match status" value="2"/>
</dbReference>
<dbReference type="Gene3D" id="6.10.250.690">
    <property type="match status" value="1"/>
</dbReference>
<dbReference type="GO" id="GO:0003677">
    <property type="term" value="F:DNA binding"/>
    <property type="evidence" value="ECO:0007669"/>
    <property type="project" value="UniProtKB-KW"/>
</dbReference>
<dbReference type="InterPro" id="IPR011006">
    <property type="entry name" value="CheY-like_superfamily"/>
</dbReference>
<dbReference type="PROSITE" id="PS50110">
    <property type="entry name" value="RESPONSE_REGULATORY"/>
    <property type="match status" value="2"/>
</dbReference>
<protein>
    <submittedName>
        <fullName evidence="4">DNA-binding response OmpR family regulator</fullName>
    </submittedName>
</protein>
<keyword evidence="5" id="KW-1185">Reference proteome</keyword>
<sequence length="262" mass="30095">MINILHVERGSFFRKVIKDIAAQSGLIHYEADSSEAALEILKKEPVDLVITGLELADVSGEEFVERLRRTQFNDIPVMVISSSDSMEDYEKMFKLGVVDFIHKKDISYDRFNRYVQSIVKEDRLVTKLREINIAVLDDSQVSLNVIRNIFTLNKIQNVDYFKDPKELLASNKNYAIYILDLILPEVSGDEVIMKVREKSSDNVIISISSVKNYKTISNILLIGADDYIIKPFDSNVFMARLKATVRTLLLLEEIKELKSRLR</sequence>
<dbReference type="SMART" id="SM00448">
    <property type="entry name" value="REC"/>
    <property type="match status" value="2"/>
</dbReference>
<dbReference type="Proteomes" id="UP000587760">
    <property type="component" value="Unassembled WGS sequence"/>
</dbReference>
<dbReference type="PANTHER" id="PTHR44591:SF3">
    <property type="entry name" value="RESPONSE REGULATORY DOMAIN-CONTAINING PROTEIN"/>
    <property type="match status" value="1"/>
</dbReference>
<evidence type="ECO:0000259" key="3">
    <source>
        <dbReference type="PROSITE" id="PS50110"/>
    </source>
</evidence>